<name>A0A212L8S0_9BACT</name>
<feature type="domain" description="Mor transcription activator" evidence="2">
    <location>
        <begin position="111"/>
        <end position="190"/>
    </location>
</feature>
<evidence type="ECO:0000256" key="1">
    <source>
        <dbReference type="SAM" id="MobiDB-lite"/>
    </source>
</evidence>
<dbReference type="AlphaFoldDB" id="A0A212L8S0"/>
<evidence type="ECO:0000259" key="2">
    <source>
        <dbReference type="Pfam" id="PF08765"/>
    </source>
</evidence>
<dbReference type="SUPFAM" id="SSF46689">
    <property type="entry name" value="Homeodomain-like"/>
    <property type="match status" value="1"/>
</dbReference>
<dbReference type="InterPro" id="IPR009057">
    <property type="entry name" value="Homeodomain-like_sf"/>
</dbReference>
<proteinExistence type="predicted"/>
<protein>
    <submittedName>
        <fullName evidence="3">Mor transcription activator domain protein</fullName>
    </submittedName>
</protein>
<gene>
    <name evidence="3" type="ORF">KL86DES1_21655</name>
</gene>
<dbReference type="EMBL" id="FMJC01000002">
    <property type="protein sequence ID" value="SCM73973.1"/>
    <property type="molecule type" value="Genomic_DNA"/>
</dbReference>
<accession>A0A212L8S0</accession>
<dbReference type="RefSeq" id="WP_179980951.1">
    <property type="nucleotide sequence ID" value="NZ_LT608333.1"/>
</dbReference>
<evidence type="ECO:0000313" key="3">
    <source>
        <dbReference type="EMBL" id="SCM73973.1"/>
    </source>
</evidence>
<reference evidence="3" key="1">
    <citation type="submission" date="2016-08" db="EMBL/GenBank/DDBJ databases">
        <authorList>
            <person name="Seilhamer J.J."/>
        </authorList>
    </citation>
    <scope>NUCLEOTIDE SEQUENCE</scope>
    <source>
        <strain evidence="3">86-1</strain>
    </source>
</reference>
<dbReference type="InterPro" id="IPR014875">
    <property type="entry name" value="Mor_transcription_activator"/>
</dbReference>
<dbReference type="Gene3D" id="1.10.10.60">
    <property type="entry name" value="Homeodomain-like"/>
    <property type="match status" value="1"/>
</dbReference>
<dbReference type="Pfam" id="PF08765">
    <property type="entry name" value="Mor"/>
    <property type="match status" value="1"/>
</dbReference>
<sequence length="216" mass="23877">MYASSACGTAPARVHPAASTANAASPPPGKTQRPTASGGRRAWGQALQKADQKKRWQQLLEHLPENMRQIWHALGGQKNGRLDDLWRLLDTYGGQTIRVPAVLPADRHHPLCRRLGKRCAAKLVTAFGGTPLYVPRCSSVLTKLRQQEIIETFSRHTAQGKSSTAAVSCLARRHGLSDRQVWKILKKVASAPAQGYLLHEFKEMGPQKENQDNHLQ</sequence>
<organism evidence="3">
    <name type="scientific">uncultured Desulfovibrio sp</name>
    <dbReference type="NCBI Taxonomy" id="167968"/>
    <lineage>
        <taxon>Bacteria</taxon>
        <taxon>Pseudomonadati</taxon>
        <taxon>Thermodesulfobacteriota</taxon>
        <taxon>Desulfovibrionia</taxon>
        <taxon>Desulfovibrionales</taxon>
        <taxon>Desulfovibrionaceae</taxon>
        <taxon>Desulfovibrio</taxon>
        <taxon>environmental samples</taxon>
    </lineage>
</organism>
<feature type="region of interest" description="Disordered" evidence="1">
    <location>
        <begin position="1"/>
        <end position="43"/>
    </location>
</feature>